<dbReference type="EMBL" id="JAHHHD010000003">
    <property type="protein sequence ID" value="MBW4657895.1"/>
    <property type="molecule type" value="Genomic_DNA"/>
</dbReference>
<dbReference type="Proteomes" id="UP000757435">
    <property type="component" value="Unassembled WGS sequence"/>
</dbReference>
<gene>
    <name evidence="1" type="ORF">KME15_04420</name>
</gene>
<dbReference type="AlphaFoldDB" id="A0A951Q8L8"/>
<protein>
    <submittedName>
        <fullName evidence="1">Uncharacterized protein</fullName>
    </submittedName>
</protein>
<reference evidence="1" key="2">
    <citation type="journal article" date="2022" name="Microbiol. Resour. Announc.">
        <title>Metagenome Sequencing to Explore Phylogenomics of Terrestrial Cyanobacteria.</title>
        <authorList>
            <person name="Ward R.D."/>
            <person name="Stajich J.E."/>
            <person name="Johansen J.R."/>
            <person name="Huntemann M."/>
            <person name="Clum A."/>
            <person name="Foster B."/>
            <person name="Foster B."/>
            <person name="Roux S."/>
            <person name="Palaniappan K."/>
            <person name="Varghese N."/>
            <person name="Mukherjee S."/>
            <person name="Reddy T.B.K."/>
            <person name="Daum C."/>
            <person name="Copeland A."/>
            <person name="Chen I.A."/>
            <person name="Ivanova N.N."/>
            <person name="Kyrpides N.C."/>
            <person name="Shapiro N."/>
            <person name="Eloe-Fadrosh E.A."/>
            <person name="Pietrasiak N."/>
        </authorList>
    </citation>
    <scope>NUCLEOTIDE SEQUENCE</scope>
    <source>
        <strain evidence="1">UHER 2000/2452</strain>
    </source>
</reference>
<proteinExistence type="predicted"/>
<organism evidence="1 2">
    <name type="scientific">Drouetiella hepatica Uher 2000/2452</name>
    <dbReference type="NCBI Taxonomy" id="904376"/>
    <lineage>
        <taxon>Bacteria</taxon>
        <taxon>Bacillati</taxon>
        <taxon>Cyanobacteriota</taxon>
        <taxon>Cyanophyceae</taxon>
        <taxon>Oculatellales</taxon>
        <taxon>Oculatellaceae</taxon>
        <taxon>Drouetiella</taxon>
    </lineage>
</organism>
<evidence type="ECO:0000313" key="2">
    <source>
        <dbReference type="Proteomes" id="UP000757435"/>
    </source>
</evidence>
<accession>A0A951Q8L8</accession>
<sequence length="79" mass="8720">MKKKLVVSPPKIRPRNAAGVDEVKHTFMLGIRSPIPNPPIANPTKTIAVDSEVRTRTFLVARGARHQKRPKQSGDSHTS</sequence>
<reference evidence="1" key="1">
    <citation type="submission" date="2021-05" db="EMBL/GenBank/DDBJ databases">
        <authorList>
            <person name="Pietrasiak N."/>
            <person name="Ward R."/>
            <person name="Stajich J.E."/>
            <person name="Kurbessoian T."/>
        </authorList>
    </citation>
    <scope>NUCLEOTIDE SEQUENCE</scope>
    <source>
        <strain evidence="1">UHER 2000/2452</strain>
    </source>
</reference>
<comment type="caution">
    <text evidence="1">The sequence shown here is derived from an EMBL/GenBank/DDBJ whole genome shotgun (WGS) entry which is preliminary data.</text>
</comment>
<name>A0A951Q8L8_9CYAN</name>
<evidence type="ECO:0000313" key="1">
    <source>
        <dbReference type="EMBL" id="MBW4657895.1"/>
    </source>
</evidence>